<feature type="repeat" description="ANK" evidence="3">
    <location>
        <begin position="987"/>
        <end position="1019"/>
    </location>
</feature>
<evidence type="ECO:0000259" key="5">
    <source>
        <dbReference type="Pfam" id="PF24883"/>
    </source>
</evidence>
<dbReference type="Pfam" id="PF12796">
    <property type="entry name" value="Ank_2"/>
    <property type="match status" value="3"/>
</dbReference>
<accession>A0A084FZ02</accession>
<gene>
    <name evidence="6" type="ORF">SAPIO_CDS8156</name>
</gene>
<evidence type="ECO:0000259" key="4">
    <source>
        <dbReference type="Pfam" id="PF22939"/>
    </source>
</evidence>
<dbReference type="RefSeq" id="XP_016640113.1">
    <property type="nucleotide sequence ID" value="XM_016789850.1"/>
</dbReference>
<keyword evidence="7" id="KW-1185">Reference proteome</keyword>
<dbReference type="InterPro" id="IPR036770">
    <property type="entry name" value="Ankyrin_rpt-contain_sf"/>
</dbReference>
<dbReference type="SUPFAM" id="SSF48403">
    <property type="entry name" value="Ankyrin repeat"/>
    <property type="match status" value="3"/>
</dbReference>
<dbReference type="PROSITE" id="PS50297">
    <property type="entry name" value="ANK_REP_REGION"/>
    <property type="match status" value="6"/>
</dbReference>
<dbReference type="GO" id="GO:0004622">
    <property type="term" value="F:phosphatidylcholine lysophospholipase activity"/>
    <property type="evidence" value="ECO:0007669"/>
    <property type="project" value="UniProtKB-EC"/>
</dbReference>
<dbReference type="InterPro" id="IPR054471">
    <property type="entry name" value="GPIID_WHD"/>
</dbReference>
<dbReference type="EMBL" id="JOWA01000121">
    <property type="protein sequence ID" value="KEZ40314.1"/>
    <property type="molecule type" value="Genomic_DNA"/>
</dbReference>
<evidence type="ECO:0000256" key="2">
    <source>
        <dbReference type="ARBA" id="ARBA00023043"/>
    </source>
</evidence>
<evidence type="ECO:0000313" key="6">
    <source>
        <dbReference type="EMBL" id="KEZ40314.1"/>
    </source>
</evidence>
<dbReference type="PRINTS" id="PR01415">
    <property type="entry name" value="ANKYRIN"/>
</dbReference>
<evidence type="ECO:0000313" key="7">
    <source>
        <dbReference type="Proteomes" id="UP000028545"/>
    </source>
</evidence>
<dbReference type="Pfam" id="PF24883">
    <property type="entry name" value="NPHP3_N"/>
    <property type="match status" value="1"/>
</dbReference>
<proteinExistence type="predicted"/>
<evidence type="ECO:0000256" key="1">
    <source>
        <dbReference type="ARBA" id="ARBA00022737"/>
    </source>
</evidence>
<feature type="repeat" description="ANK" evidence="3">
    <location>
        <begin position="1388"/>
        <end position="1420"/>
    </location>
</feature>
<dbReference type="SUPFAM" id="SSF52540">
    <property type="entry name" value="P-loop containing nucleoside triphosphate hydrolases"/>
    <property type="match status" value="1"/>
</dbReference>
<dbReference type="Proteomes" id="UP000028545">
    <property type="component" value="Unassembled WGS sequence"/>
</dbReference>
<keyword evidence="2 3" id="KW-0040">ANK repeat</keyword>
<dbReference type="PANTHER" id="PTHR24198">
    <property type="entry name" value="ANKYRIN REPEAT AND PROTEIN KINASE DOMAIN-CONTAINING PROTEIN"/>
    <property type="match status" value="1"/>
</dbReference>
<evidence type="ECO:0000256" key="3">
    <source>
        <dbReference type="PROSITE-ProRule" id="PRU00023"/>
    </source>
</evidence>
<feature type="repeat" description="ANK" evidence="3">
    <location>
        <begin position="786"/>
        <end position="818"/>
    </location>
</feature>
<dbReference type="Gene3D" id="1.25.40.20">
    <property type="entry name" value="Ankyrin repeat-containing domain"/>
    <property type="match status" value="4"/>
</dbReference>
<name>A0A084FZ02_PSEDA</name>
<dbReference type="Gene3D" id="3.40.50.300">
    <property type="entry name" value="P-loop containing nucleotide triphosphate hydrolases"/>
    <property type="match status" value="1"/>
</dbReference>
<dbReference type="PROSITE" id="PS50088">
    <property type="entry name" value="ANK_REPEAT"/>
    <property type="match status" value="8"/>
</dbReference>
<organism evidence="6 7">
    <name type="scientific">Pseudallescheria apiosperma</name>
    <name type="common">Scedosporium apiospermum</name>
    <dbReference type="NCBI Taxonomy" id="563466"/>
    <lineage>
        <taxon>Eukaryota</taxon>
        <taxon>Fungi</taxon>
        <taxon>Dikarya</taxon>
        <taxon>Ascomycota</taxon>
        <taxon>Pezizomycotina</taxon>
        <taxon>Sordariomycetes</taxon>
        <taxon>Hypocreomycetidae</taxon>
        <taxon>Microascales</taxon>
        <taxon>Microascaceae</taxon>
        <taxon>Scedosporium</taxon>
    </lineage>
</organism>
<dbReference type="InterPro" id="IPR002110">
    <property type="entry name" value="Ankyrin_rpt"/>
</dbReference>
<dbReference type="GO" id="GO:0003847">
    <property type="term" value="F:1-alkyl-2-acetylglycerophosphocholine esterase activity"/>
    <property type="evidence" value="ECO:0007669"/>
    <property type="project" value="UniProtKB-EC"/>
</dbReference>
<feature type="repeat" description="ANK" evidence="3">
    <location>
        <begin position="954"/>
        <end position="986"/>
    </location>
</feature>
<feature type="domain" description="Nephrocystin 3-like N-terminal" evidence="5">
    <location>
        <begin position="203"/>
        <end position="362"/>
    </location>
</feature>
<dbReference type="Pfam" id="PF22939">
    <property type="entry name" value="WHD_GPIID"/>
    <property type="match status" value="1"/>
</dbReference>
<dbReference type="OrthoDB" id="195446at2759"/>
<dbReference type="EC" id="3.1.1.5" evidence="6"/>
<sequence>MLGQTFESTDSNLGSSVSTAASVAGLVSLAIQLSQLSFQYVSSVKGSSKVWSGYIQELSTLTSVLLKLQQAYEAAGSRDLLGIVSGPGLSAQTINECHDELSSLKSALSERLQKRGLRGMLEKLSWPFSEPDTQAKVLMLHRFGSLFGSSLVADNLTVSIENYRHLRDIKDVKDFEDFLAWFEPKYETLPISYENMLEAMCPGTRSTFLGSETYIKWRDSPTLESQQPIWIYGPPGSGKSVLSATIVNDLMSSCPDAAIAYHFFQYNQEETIQDVLRHITHQLLSHPTVVSQVAIGLRKKKMPRNASLLLKDLVAVICDIALTSGRTYIVLDGLDEFPHFNKLLKHLPEFLRAKSRIIISSRELPNIQTHMKSAVLLDAHAERLDVELYVQWRLEEDSEIDEDLLNDNLKSEIISKIVGQVDGSFLLARLLMDSICSATTVKKLRKALDLMPTNYQEAYRDTFDRILKQDEEHKGLAISALSWICNSRRPLDMSELQHAIASLDESPEYTPEDLESDKSILSSCLGFLVHSKSTRTVDLVHSSARNFLIEQLDIQTPRSNITIGRACLRYMSSPEMAKGACQSLEELKSRITTMPFMEYATRHYGYHIQPVEEDLVSELITFLSHKLLLESSWQLLHFVVNIESQSAQDLVNTVPSQATMLHVACYWGFSTLLPKCLEMSSVTDAASGPLSRRPLAPIGSALFPVFAPAKADALNRTDSHGWTPLHWAASNGHADLTASLLDEGADINAVDKAAWTPLFWAVVRGHCEVALLLLERGSDLNQSDGSGFTPVHWAVLAGATDMASLLLRYALRLLQLSRTAKPSYRIRELTVAEAKALRQPNPKRCKNLFHLVTEVSDTESFAELARLYDNMSEMQNIGFSTETVTALWDQTKVVLSKGEIGYWWKMQQRTPIDGVRRQLLTNAIQCEDVELVKSILDLSRDLDRDLAGDVVSARGASYVHVAAYSGSAEIMRIICQAGLPLTTTDSRGLTPLHYACRTGSLEIVDILLEANVEVEARDTYQRTPLMYLLAFGGWRTALTPGHGLVILRALVSKGASIHSSDSRGLQAIHYAMATEDPDVIQALLDLGADPGAVSKDLETPLHVLAQGSSDHRGALSSEGFRSEFHEYKISLSIKEAVAKLVVRNSTPDVLRAGTASGATALALAIRCRNWILAQALHEAGAPFRYQSPLSDISDISDIFETVAENGFYELLRILISAGLVPGKQNIFPKTSAILPAQNPHRWDWKWVDTSGSEAFPRRSHALTLQELLALGVNINHESTDLRRTAIQLAVERGIDDTSYLDALLESGADMYTGTEEGLDSIHLALLCGKLDNLAVLVNHAARDPSPDTWLTNWLRESQTAPTQDGPAAFETCVAAIRHSGIFQAWDLDGHTLLFHAASKGNMALAQALIDLGSEVNLCDPLGWTPLHGAVRAHQKDMVELLIRSGAAVHATVQDTSPFSQQSYAPVTDGEGSVPAINALHIAVGIGPNQDHFSPDIVRLLLENEVDPGGKATNLADPREYGVERDASPLQIMFRKWGASKSADFFAVVQLLVDFGADVRGIAERLDVWDVSAFEGFESLWDVFRTADDEIDTLGVD</sequence>
<dbReference type="HOGENOM" id="CLU_000288_34_15_1"/>
<dbReference type="GeneID" id="27727228"/>
<feature type="repeat" description="ANK" evidence="3">
    <location>
        <begin position="1421"/>
        <end position="1453"/>
    </location>
</feature>
<feature type="repeat" description="ANK" evidence="3">
    <location>
        <begin position="1063"/>
        <end position="1095"/>
    </location>
</feature>
<dbReference type="SMART" id="SM00248">
    <property type="entry name" value="ANK"/>
    <property type="match status" value="17"/>
</dbReference>
<feature type="repeat" description="ANK" evidence="3">
    <location>
        <begin position="720"/>
        <end position="752"/>
    </location>
</feature>
<dbReference type="InterPro" id="IPR056884">
    <property type="entry name" value="NPHP3-like_N"/>
</dbReference>
<protein>
    <submittedName>
        <fullName evidence="6">1-alkyl-2-acetylglycerophosphocholine esterase</fullName>
        <ecNumber evidence="6">3.1.1.47</ecNumber>
        <ecNumber evidence="6">3.1.1.5</ecNumber>
    </submittedName>
</protein>
<keyword evidence="1" id="KW-0677">Repeat</keyword>
<reference evidence="6 7" key="1">
    <citation type="journal article" date="2014" name="Genome Announc.">
        <title>Draft genome sequence of the pathogenic fungus Scedosporium apiospermum.</title>
        <authorList>
            <person name="Vandeputte P."/>
            <person name="Ghamrawi S."/>
            <person name="Rechenmann M."/>
            <person name="Iltis A."/>
            <person name="Giraud S."/>
            <person name="Fleury M."/>
            <person name="Thornton C."/>
            <person name="Delhaes L."/>
            <person name="Meyer W."/>
            <person name="Papon N."/>
            <person name="Bouchara J.P."/>
        </authorList>
    </citation>
    <scope>NUCLEOTIDE SEQUENCE [LARGE SCALE GENOMIC DNA]</scope>
    <source>
        <strain evidence="6 7">IHEM 14462</strain>
    </source>
</reference>
<dbReference type="InterPro" id="IPR027417">
    <property type="entry name" value="P-loop_NTPase"/>
</dbReference>
<dbReference type="VEuPathDB" id="FungiDB:SAPIO_CDS8156"/>
<comment type="caution">
    <text evidence="6">The sequence shown here is derived from an EMBL/GenBank/DDBJ whole genome shotgun (WGS) entry which is preliminary data.</text>
</comment>
<keyword evidence="6" id="KW-0378">Hydrolase</keyword>
<dbReference type="KEGG" id="sapo:SAPIO_CDS8156"/>
<feature type="domain" description="GPI inositol-deacylase winged helix" evidence="4">
    <location>
        <begin position="471"/>
        <end position="551"/>
    </location>
</feature>
<dbReference type="PANTHER" id="PTHR24198:SF165">
    <property type="entry name" value="ANKYRIN REPEAT-CONTAINING PROTEIN-RELATED"/>
    <property type="match status" value="1"/>
</dbReference>
<dbReference type="EC" id="3.1.1.47" evidence="6"/>
<dbReference type="OMA" id="CLRYMCL"/>
<feature type="repeat" description="ANK" evidence="3">
    <location>
        <begin position="753"/>
        <end position="785"/>
    </location>
</feature>